<organism evidence="2 3">
    <name type="scientific">Rheinheimera riviphila</name>
    <dbReference type="NCBI Taxonomy" id="1834037"/>
    <lineage>
        <taxon>Bacteria</taxon>
        <taxon>Pseudomonadati</taxon>
        <taxon>Pseudomonadota</taxon>
        <taxon>Gammaproteobacteria</taxon>
        <taxon>Chromatiales</taxon>
        <taxon>Chromatiaceae</taxon>
        <taxon>Rheinheimera</taxon>
    </lineage>
</organism>
<sequence length="132" mass="14608">MLLDISDSLSEEANRNLIADPARALSRQTNTGVHHTDNSCNDDPHAQALENALSESYRIDLQLRARANFQQTLAKSTYTVLKDTLKEWKFTTLGMHGGAGQGGFDIQWEDNVSTYNFAETYIGANGSKSELI</sequence>
<reference evidence="2 3" key="1">
    <citation type="submission" date="2019-01" db="EMBL/GenBank/DDBJ databases">
        <authorList>
            <person name="Chen W.-M."/>
        </authorList>
    </citation>
    <scope>NUCLEOTIDE SEQUENCE [LARGE SCALE GENOMIC DNA]</scope>
    <source>
        <strain evidence="2 3">KYPC3</strain>
    </source>
</reference>
<name>A0A437Q9Q1_9GAMM</name>
<dbReference type="EMBL" id="SACS01000041">
    <property type="protein sequence ID" value="RVU31245.1"/>
    <property type="molecule type" value="Genomic_DNA"/>
</dbReference>
<evidence type="ECO:0000313" key="3">
    <source>
        <dbReference type="Proteomes" id="UP000283077"/>
    </source>
</evidence>
<evidence type="ECO:0000313" key="2">
    <source>
        <dbReference type="EMBL" id="RVU31245.1"/>
    </source>
</evidence>
<dbReference type="Proteomes" id="UP000283077">
    <property type="component" value="Unassembled WGS sequence"/>
</dbReference>
<gene>
    <name evidence="2" type="ORF">EOE67_20205</name>
</gene>
<protein>
    <submittedName>
        <fullName evidence="2">Uncharacterized protein</fullName>
    </submittedName>
</protein>
<evidence type="ECO:0000256" key="1">
    <source>
        <dbReference type="SAM" id="MobiDB-lite"/>
    </source>
</evidence>
<dbReference type="AlphaFoldDB" id="A0A437Q9Q1"/>
<keyword evidence="3" id="KW-1185">Reference proteome</keyword>
<comment type="caution">
    <text evidence="2">The sequence shown here is derived from an EMBL/GenBank/DDBJ whole genome shotgun (WGS) entry which is preliminary data.</text>
</comment>
<feature type="region of interest" description="Disordered" evidence="1">
    <location>
        <begin position="20"/>
        <end position="45"/>
    </location>
</feature>
<proteinExistence type="predicted"/>
<accession>A0A437Q9Q1</accession>
<dbReference type="RefSeq" id="WP_127701393.1">
    <property type="nucleotide sequence ID" value="NZ_SACS01000041.1"/>
</dbReference>
<feature type="compositionally biased region" description="Basic and acidic residues" evidence="1">
    <location>
        <begin position="34"/>
        <end position="45"/>
    </location>
</feature>